<feature type="region of interest" description="Disordered" evidence="1">
    <location>
        <begin position="406"/>
        <end position="437"/>
    </location>
</feature>
<feature type="compositionally biased region" description="Low complexity" evidence="1">
    <location>
        <begin position="100"/>
        <end position="110"/>
    </location>
</feature>
<accession>A0A8M1GMP1</accession>
<dbReference type="CTD" id="100653515"/>
<dbReference type="GO" id="GO:0046599">
    <property type="term" value="P:regulation of centriole replication"/>
    <property type="evidence" value="ECO:0007669"/>
    <property type="project" value="TreeGrafter"/>
</dbReference>
<name>A0A8M1GMP1_URSMA</name>
<feature type="region of interest" description="Disordered" evidence="1">
    <location>
        <begin position="41"/>
        <end position="276"/>
    </location>
</feature>
<dbReference type="RefSeq" id="XP_040496032.1">
    <property type="nucleotide sequence ID" value="XM_040640098.1"/>
</dbReference>
<feature type="region of interest" description="Disordered" evidence="1">
    <location>
        <begin position="1"/>
        <end position="23"/>
    </location>
</feature>
<feature type="compositionally biased region" description="Basic and acidic residues" evidence="1">
    <location>
        <begin position="117"/>
        <end position="137"/>
    </location>
</feature>
<proteinExistence type="predicted"/>
<dbReference type="KEGG" id="umr:103665855"/>
<keyword evidence="2" id="KW-1185">Reference proteome</keyword>
<dbReference type="Proteomes" id="UP000261680">
    <property type="component" value="Unplaced"/>
</dbReference>
<feature type="compositionally biased region" description="Polar residues" evidence="1">
    <location>
        <begin position="235"/>
        <end position="245"/>
    </location>
</feature>
<organism evidence="2 3">
    <name type="scientific">Ursus maritimus</name>
    <name type="common">Polar bear</name>
    <name type="synonym">Thalarctos maritimus</name>
    <dbReference type="NCBI Taxonomy" id="29073"/>
    <lineage>
        <taxon>Eukaryota</taxon>
        <taxon>Metazoa</taxon>
        <taxon>Chordata</taxon>
        <taxon>Craniata</taxon>
        <taxon>Vertebrata</taxon>
        <taxon>Euteleostomi</taxon>
        <taxon>Mammalia</taxon>
        <taxon>Eutheria</taxon>
        <taxon>Laurasiatheria</taxon>
        <taxon>Carnivora</taxon>
        <taxon>Caniformia</taxon>
        <taxon>Ursidae</taxon>
        <taxon>Ursus</taxon>
    </lineage>
</organism>
<dbReference type="GO" id="GO:0005813">
    <property type="term" value="C:centrosome"/>
    <property type="evidence" value="ECO:0007669"/>
    <property type="project" value="TreeGrafter"/>
</dbReference>
<evidence type="ECO:0000313" key="2">
    <source>
        <dbReference type="Proteomes" id="UP000261680"/>
    </source>
</evidence>
<sequence length="556" mass="61651">MKRNADRAARLSPGSGCETAHLRQKHRLLQVREKGALALQRRQGLLPRKSPQPQRLAEELKAGWQEAPGQQVRGLERPYFAHPLGAGGGQAREHQPDSEGPAQRGAAQPQRAREKHRAAVREEKSRREERVGREPWRSKSQRKAVGAEKQGAPRAAGLTRRPLCPREKNKGKRAPSMKTRGACHPADPWGSGGVDLEEFSAAVGELERLEKREKEGARDGRRQPGKGVAPPGQGPKNNCLDQSPQGKAKDLDQLWPAGWTWRGGATPQTSPCRHGDKSRWQRELELAFQELFNTNRELRKHLRLHLAPGPRGGPNAGAELGPCHVPEWRGEARIDTTAVGTEAGGEPGGELTWPAQTEAHQAESQTSLKEFLSKLKSQKYLRLAKFPSQNESKPLSPKAGVLIGKENQLHGGTGSGQAPARPDPLAEGPRRRAPQGRADEAGLAALWQRAGGKLELLHQTGSPGLSWEAHSQAGLEEQREQRRACLARLKSYSSLDQEKEGACEHDTTSLWASSFMDDDRHSQMIRDLQQQIEKQNKLHKQFLEEARKRLQEFQRL</sequence>
<dbReference type="PANTHER" id="PTHR21553">
    <property type="entry name" value="ALMS1-RELATED"/>
    <property type="match status" value="1"/>
</dbReference>
<dbReference type="PANTHER" id="PTHR21553:SF33">
    <property type="entry name" value="CEP295 N-TERMINAL-LIKE PROTEIN"/>
    <property type="match status" value="1"/>
</dbReference>
<dbReference type="GO" id="GO:0005814">
    <property type="term" value="C:centriole"/>
    <property type="evidence" value="ECO:0007669"/>
    <property type="project" value="TreeGrafter"/>
</dbReference>
<evidence type="ECO:0000313" key="3">
    <source>
        <dbReference type="RefSeq" id="XP_040496032.1"/>
    </source>
</evidence>
<dbReference type="AlphaFoldDB" id="A0A8M1GMP1"/>
<dbReference type="GeneID" id="103665855"/>
<reference evidence="3" key="1">
    <citation type="submission" date="2025-08" db="UniProtKB">
        <authorList>
            <consortium name="RefSeq"/>
        </authorList>
    </citation>
    <scope>IDENTIFICATION</scope>
    <source>
        <tissue evidence="3">Whole blood</tissue>
    </source>
</reference>
<gene>
    <name evidence="3" type="primary">CEP295NL</name>
</gene>
<protein>
    <submittedName>
        <fullName evidence="3">Protein DDC8 homolog</fullName>
    </submittedName>
</protein>
<dbReference type="GO" id="GO:0005829">
    <property type="term" value="C:cytosol"/>
    <property type="evidence" value="ECO:0007669"/>
    <property type="project" value="TreeGrafter"/>
</dbReference>
<evidence type="ECO:0000256" key="1">
    <source>
        <dbReference type="SAM" id="MobiDB-lite"/>
    </source>
</evidence>
<dbReference type="OrthoDB" id="6359887at2759"/>
<feature type="compositionally biased region" description="Basic and acidic residues" evidence="1">
    <location>
        <begin position="205"/>
        <end position="222"/>
    </location>
</feature>